<dbReference type="PANTHER" id="PTHR42852">
    <property type="entry name" value="THIOL:DISULFIDE INTERCHANGE PROTEIN DSBE"/>
    <property type="match status" value="1"/>
</dbReference>
<evidence type="ECO:0000259" key="6">
    <source>
        <dbReference type="PROSITE" id="PS51352"/>
    </source>
</evidence>
<evidence type="ECO:0000256" key="1">
    <source>
        <dbReference type="ARBA" id="ARBA00004196"/>
    </source>
</evidence>
<evidence type="ECO:0000256" key="5">
    <source>
        <dbReference type="ARBA" id="ARBA00023284"/>
    </source>
</evidence>
<proteinExistence type="inferred from homology"/>
<name>A0ABU6JIX7_9BURK</name>
<evidence type="ECO:0000313" key="7">
    <source>
        <dbReference type="EMBL" id="MEC4723637.1"/>
    </source>
</evidence>
<dbReference type="EMBL" id="JAWIIV010000065">
    <property type="protein sequence ID" value="MEC4723637.1"/>
    <property type="molecule type" value="Genomic_DNA"/>
</dbReference>
<dbReference type="Proteomes" id="UP001352263">
    <property type="component" value="Unassembled WGS sequence"/>
</dbReference>
<dbReference type="CDD" id="cd03010">
    <property type="entry name" value="TlpA_like_DsbE"/>
    <property type="match status" value="1"/>
</dbReference>
<evidence type="ECO:0000256" key="2">
    <source>
        <dbReference type="ARBA" id="ARBA00007758"/>
    </source>
</evidence>
<dbReference type="PANTHER" id="PTHR42852:SF6">
    <property type="entry name" value="THIOL:DISULFIDE INTERCHANGE PROTEIN DSBE"/>
    <property type="match status" value="1"/>
</dbReference>
<comment type="caution">
    <text evidence="7">The sequence shown here is derived from an EMBL/GenBank/DDBJ whole genome shotgun (WGS) entry which is preliminary data.</text>
</comment>
<accession>A0ABU6JIX7</accession>
<keyword evidence="4" id="KW-1015">Disulfide bond</keyword>
<evidence type="ECO:0000256" key="4">
    <source>
        <dbReference type="ARBA" id="ARBA00023157"/>
    </source>
</evidence>
<comment type="subcellular location">
    <subcellularLocation>
        <location evidence="1">Cell envelope</location>
    </subcellularLocation>
</comment>
<gene>
    <name evidence="7" type="ORF">RY831_31420</name>
</gene>
<dbReference type="RefSeq" id="WP_326510246.1">
    <property type="nucleotide sequence ID" value="NZ_JAWIIV010000065.1"/>
</dbReference>
<dbReference type="Gene3D" id="3.40.30.10">
    <property type="entry name" value="Glutaredoxin"/>
    <property type="match status" value="1"/>
</dbReference>
<reference evidence="7 8" key="1">
    <citation type="submission" date="2023-10" db="EMBL/GenBank/DDBJ databases">
        <title>Noviherbaspirillum sp. CPCC 100848 genome assembly.</title>
        <authorList>
            <person name="Li X.Y."/>
            <person name="Fang X.M."/>
        </authorList>
    </citation>
    <scope>NUCLEOTIDE SEQUENCE [LARGE SCALE GENOMIC DNA]</scope>
    <source>
        <strain evidence="7 8">CPCC 100848</strain>
    </source>
</reference>
<keyword evidence="3" id="KW-0201">Cytochrome c-type biogenesis</keyword>
<evidence type="ECO:0000256" key="3">
    <source>
        <dbReference type="ARBA" id="ARBA00022748"/>
    </source>
</evidence>
<dbReference type="PROSITE" id="PS51352">
    <property type="entry name" value="THIOREDOXIN_2"/>
    <property type="match status" value="1"/>
</dbReference>
<comment type="similarity">
    <text evidence="2">Belongs to the thioredoxin family. DsbE subfamily.</text>
</comment>
<dbReference type="InterPro" id="IPR050553">
    <property type="entry name" value="Thioredoxin_ResA/DsbE_sf"/>
</dbReference>
<dbReference type="InterPro" id="IPR036249">
    <property type="entry name" value="Thioredoxin-like_sf"/>
</dbReference>
<feature type="domain" description="Thioredoxin" evidence="6">
    <location>
        <begin position="31"/>
        <end position="169"/>
    </location>
</feature>
<dbReference type="SUPFAM" id="SSF52833">
    <property type="entry name" value="Thioredoxin-like"/>
    <property type="match status" value="1"/>
</dbReference>
<protein>
    <submittedName>
        <fullName evidence="7">DsbE family thiol:disulfide interchange protein</fullName>
    </submittedName>
</protein>
<sequence>MKRFLPFAIFVGLLIFLGIGLRLNPRDVPSPFIGKPAPAFEVAQLQQPDATISSGDMRGKVWLLNVWASWCAACRVEHPALMELARSNVVPIIGLNYKDERSEGVSWLQQHGDPYAVSAYDKDGRIGIDFGVYGVPETFVVDKQGIIRLKHTGPVTAEFIKKTLIPLLNELENA</sequence>
<keyword evidence="8" id="KW-1185">Reference proteome</keyword>
<organism evidence="7 8">
    <name type="scientific">Noviherbaspirillum album</name>
    <dbReference type="NCBI Taxonomy" id="3080276"/>
    <lineage>
        <taxon>Bacteria</taxon>
        <taxon>Pseudomonadati</taxon>
        <taxon>Pseudomonadota</taxon>
        <taxon>Betaproteobacteria</taxon>
        <taxon>Burkholderiales</taxon>
        <taxon>Oxalobacteraceae</taxon>
        <taxon>Noviherbaspirillum</taxon>
    </lineage>
</organism>
<dbReference type="NCBIfam" id="TIGR00385">
    <property type="entry name" value="dsbE"/>
    <property type="match status" value="1"/>
</dbReference>
<dbReference type="InterPro" id="IPR013766">
    <property type="entry name" value="Thioredoxin_domain"/>
</dbReference>
<dbReference type="Pfam" id="PF08534">
    <property type="entry name" value="Redoxin"/>
    <property type="match status" value="1"/>
</dbReference>
<evidence type="ECO:0000313" key="8">
    <source>
        <dbReference type="Proteomes" id="UP001352263"/>
    </source>
</evidence>
<dbReference type="InterPro" id="IPR004799">
    <property type="entry name" value="Periplasmic_diS_OxRdtase_DsbE"/>
</dbReference>
<dbReference type="InterPro" id="IPR017937">
    <property type="entry name" value="Thioredoxin_CS"/>
</dbReference>
<dbReference type="InterPro" id="IPR013740">
    <property type="entry name" value="Redoxin"/>
</dbReference>
<dbReference type="PROSITE" id="PS00194">
    <property type="entry name" value="THIOREDOXIN_1"/>
    <property type="match status" value="1"/>
</dbReference>
<keyword evidence="5" id="KW-0676">Redox-active center</keyword>